<keyword evidence="2" id="KW-0479">Metal-binding</keyword>
<dbReference type="Proteomes" id="UP000031465">
    <property type="component" value="Unassembled WGS sequence"/>
</dbReference>
<feature type="region of interest" description="Disordered" evidence="6">
    <location>
        <begin position="1"/>
        <end position="28"/>
    </location>
</feature>
<reference evidence="9 10" key="1">
    <citation type="journal article" date="2014" name="Mol. Biol. Evol.">
        <title>Massive expansion of Ubiquitination-related gene families within the Chlamydiae.</title>
        <authorList>
            <person name="Domman D."/>
            <person name="Collingro A."/>
            <person name="Lagkouvardos I."/>
            <person name="Gehre L."/>
            <person name="Weinmaier T."/>
            <person name="Rattei T."/>
            <person name="Subtil A."/>
            <person name="Horn M."/>
        </authorList>
    </citation>
    <scope>NUCLEOTIDE SEQUENCE [LARGE SCALE GENOMIC DNA]</scope>
    <source>
        <strain evidence="9 10">EI2</strain>
    </source>
</reference>
<feature type="domain" description="Peptidase M4 C-terminal" evidence="8">
    <location>
        <begin position="153"/>
        <end position="304"/>
    </location>
</feature>
<comment type="caution">
    <text evidence="9">The sequence shown here is derived from an EMBL/GenBank/DDBJ whole genome shotgun (WGS) entry which is preliminary data.</text>
</comment>
<evidence type="ECO:0000256" key="6">
    <source>
        <dbReference type="SAM" id="MobiDB-lite"/>
    </source>
</evidence>
<dbReference type="Pfam" id="PF01447">
    <property type="entry name" value="Peptidase_M4"/>
    <property type="match status" value="1"/>
</dbReference>
<sequence length="315" mass="36450">MHMNFSEFPFRQNYSSNPSPRPYSNPDSMEQIKSHYGIEWDYPEPNIKIYTMYYGREVCKNNQGATSIDPVAAKLYSTVKKVYEFFEDVFGLRGIEGQGTITDLYINWQEKNALWSCPTLNINEICRFNFNDNFAVTEEVVAHEYFHAVIYNKLNYQGQSGALNESLADVFGIAFKHWLIDEKNLQSPKTWWIGSLRDLSIPSKIPRNYKVNLNEHNFPIYVKENDYGYVHNNSCIPSYAFYLANQLEGGRTWGIIAQIWFKAAQDTTLKSDETFASFAHRTIRKASEFGMSRIIFQAWSDVGVLFTPQIPTMSS</sequence>
<dbReference type="PATRIC" id="fig|362787.3.peg.46"/>
<protein>
    <submittedName>
        <fullName evidence="9">Extracellular metalloprotease</fullName>
        <ecNumber evidence="9">3.4.24.-</ecNumber>
    </submittedName>
</protein>
<dbReference type="SUPFAM" id="SSF55486">
    <property type="entry name" value="Metalloproteases ('zincins'), catalytic domain"/>
    <property type="match status" value="1"/>
</dbReference>
<keyword evidence="5 9" id="KW-0482">Metalloprotease</keyword>
<keyword evidence="3 9" id="KW-0378">Hydrolase</keyword>
<dbReference type="EMBL" id="JSAN01000011">
    <property type="protein sequence ID" value="KIC74323.1"/>
    <property type="molecule type" value="Genomic_DNA"/>
</dbReference>
<proteinExistence type="predicted"/>
<organism evidence="9 10">
    <name type="scientific">Candidatus Protochlamydia amoebophila</name>
    <dbReference type="NCBI Taxonomy" id="362787"/>
    <lineage>
        <taxon>Bacteria</taxon>
        <taxon>Pseudomonadati</taxon>
        <taxon>Chlamydiota</taxon>
        <taxon>Chlamydiia</taxon>
        <taxon>Parachlamydiales</taxon>
        <taxon>Parachlamydiaceae</taxon>
        <taxon>Candidatus Protochlamydia</taxon>
    </lineage>
</organism>
<dbReference type="PANTHER" id="PTHR43579:SF1">
    <property type="entry name" value="NEUTRAL METALLOPROTEINASE"/>
    <property type="match status" value="1"/>
</dbReference>
<evidence type="ECO:0000256" key="3">
    <source>
        <dbReference type="ARBA" id="ARBA00022801"/>
    </source>
</evidence>
<evidence type="ECO:0000256" key="2">
    <source>
        <dbReference type="ARBA" id="ARBA00022723"/>
    </source>
</evidence>
<dbReference type="AlphaFoldDB" id="A0A0C1HIB9"/>
<evidence type="ECO:0000313" key="10">
    <source>
        <dbReference type="Proteomes" id="UP000031465"/>
    </source>
</evidence>
<dbReference type="PANTHER" id="PTHR43579">
    <property type="match status" value="1"/>
</dbReference>
<dbReference type="InterPro" id="IPR013856">
    <property type="entry name" value="Peptidase_M4_domain"/>
</dbReference>
<evidence type="ECO:0000256" key="1">
    <source>
        <dbReference type="ARBA" id="ARBA00022670"/>
    </source>
</evidence>
<dbReference type="Gene3D" id="3.10.170.10">
    <property type="match status" value="1"/>
</dbReference>
<evidence type="ECO:0000313" key="9">
    <source>
        <dbReference type="EMBL" id="KIC74323.1"/>
    </source>
</evidence>
<keyword evidence="1 9" id="KW-0645">Protease</keyword>
<dbReference type="Pfam" id="PF02868">
    <property type="entry name" value="Peptidase_M4_C"/>
    <property type="match status" value="1"/>
</dbReference>
<evidence type="ECO:0000259" key="8">
    <source>
        <dbReference type="Pfam" id="PF02868"/>
    </source>
</evidence>
<dbReference type="InterPro" id="IPR027268">
    <property type="entry name" value="Peptidase_M4/M1_CTD_sf"/>
</dbReference>
<keyword evidence="4" id="KW-0862">Zinc</keyword>
<evidence type="ECO:0000256" key="5">
    <source>
        <dbReference type="ARBA" id="ARBA00023049"/>
    </source>
</evidence>
<feature type="compositionally biased region" description="Low complexity" evidence="6">
    <location>
        <begin position="13"/>
        <end position="26"/>
    </location>
</feature>
<dbReference type="GO" id="GO:0006508">
    <property type="term" value="P:proteolysis"/>
    <property type="evidence" value="ECO:0007669"/>
    <property type="project" value="UniProtKB-KW"/>
</dbReference>
<gene>
    <name evidence="9" type="primary">prt1</name>
    <name evidence="9" type="ORF">DB44_AL00170</name>
</gene>
<dbReference type="GO" id="GO:0004222">
    <property type="term" value="F:metalloendopeptidase activity"/>
    <property type="evidence" value="ECO:0007669"/>
    <property type="project" value="InterPro"/>
</dbReference>
<name>A0A0C1HIB9_9BACT</name>
<dbReference type="GO" id="GO:0046872">
    <property type="term" value="F:metal ion binding"/>
    <property type="evidence" value="ECO:0007669"/>
    <property type="project" value="UniProtKB-KW"/>
</dbReference>
<feature type="domain" description="Peptidase M4" evidence="7">
    <location>
        <begin position="69"/>
        <end position="150"/>
    </location>
</feature>
<accession>A0A0C1HIB9</accession>
<evidence type="ECO:0000256" key="4">
    <source>
        <dbReference type="ARBA" id="ARBA00022833"/>
    </source>
</evidence>
<evidence type="ECO:0000259" key="7">
    <source>
        <dbReference type="Pfam" id="PF01447"/>
    </source>
</evidence>
<dbReference type="EC" id="3.4.24.-" evidence="9"/>
<dbReference type="InterPro" id="IPR001570">
    <property type="entry name" value="Peptidase_M4_C_domain"/>
</dbReference>
<dbReference type="InterPro" id="IPR052759">
    <property type="entry name" value="Metalloprotease_M4"/>
</dbReference>
<dbReference type="Gene3D" id="1.10.390.10">
    <property type="entry name" value="Neutral Protease Domain 2"/>
    <property type="match status" value="1"/>
</dbReference>